<dbReference type="InterPro" id="IPR001775">
    <property type="entry name" value="GspD/PilQ"/>
</dbReference>
<evidence type="ECO:0000313" key="7">
    <source>
        <dbReference type="Proteomes" id="UP000189739"/>
    </source>
</evidence>
<dbReference type="InterPro" id="IPR004846">
    <property type="entry name" value="T2SS/T3SS_dom"/>
</dbReference>
<proteinExistence type="inferred from homology"/>
<dbReference type="Pfam" id="PF00263">
    <property type="entry name" value="Secretin"/>
    <property type="match status" value="1"/>
</dbReference>
<dbReference type="GO" id="GO:0016020">
    <property type="term" value="C:membrane"/>
    <property type="evidence" value="ECO:0007669"/>
    <property type="project" value="UniProtKB-SubCell"/>
</dbReference>
<keyword evidence="2" id="KW-0732">Signal</keyword>
<evidence type="ECO:0000259" key="5">
    <source>
        <dbReference type="Pfam" id="PF00263"/>
    </source>
</evidence>
<keyword evidence="3" id="KW-0472">Membrane</keyword>
<dbReference type="Proteomes" id="UP000189739">
    <property type="component" value="Unassembled WGS sequence"/>
</dbReference>
<dbReference type="EMBL" id="MBTF01000034">
    <property type="protein sequence ID" value="OOQ58386.1"/>
    <property type="molecule type" value="Genomic_DNA"/>
</dbReference>
<dbReference type="GO" id="GO:0009306">
    <property type="term" value="P:protein secretion"/>
    <property type="evidence" value="ECO:0007669"/>
    <property type="project" value="InterPro"/>
</dbReference>
<keyword evidence="7" id="KW-1185">Reference proteome</keyword>
<dbReference type="GO" id="GO:0015627">
    <property type="term" value="C:type II protein secretion system complex"/>
    <property type="evidence" value="ECO:0007669"/>
    <property type="project" value="TreeGrafter"/>
</dbReference>
<dbReference type="PRINTS" id="PR00811">
    <property type="entry name" value="BCTERIALGSPD"/>
</dbReference>
<dbReference type="AlphaFoldDB" id="A0A1S9PBM0"/>
<dbReference type="InterPro" id="IPR050810">
    <property type="entry name" value="Bact_Secretion_Sys_Channel"/>
</dbReference>
<evidence type="ECO:0000256" key="3">
    <source>
        <dbReference type="ARBA" id="ARBA00023136"/>
    </source>
</evidence>
<evidence type="ECO:0000256" key="2">
    <source>
        <dbReference type="ARBA" id="ARBA00022729"/>
    </source>
</evidence>
<dbReference type="PANTHER" id="PTHR30332">
    <property type="entry name" value="PROBABLE GENERAL SECRETION PATHWAY PROTEIN D"/>
    <property type="match status" value="1"/>
</dbReference>
<reference evidence="6 7" key="1">
    <citation type="submission" date="2016-07" db="EMBL/GenBank/DDBJ databases">
        <title>Genomic analysis of zinc-resistant bacterium Mucilaginibacter pedocola TBZ30.</title>
        <authorList>
            <person name="Huang J."/>
            <person name="Tang J."/>
        </authorList>
    </citation>
    <scope>NUCLEOTIDE SEQUENCE [LARGE SCALE GENOMIC DNA]</scope>
    <source>
        <strain evidence="6 7">TBZ30</strain>
    </source>
</reference>
<evidence type="ECO:0000256" key="4">
    <source>
        <dbReference type="RuleBase" id="RU004003"/>
    </source>
</evidence>
<comment type="similarity">
    <text evidence="4">Belongs to the bacterial secretin family.</text>
</comment>
<accession>A0A1S9PBM0</accession>
<comment type="caution">
    <text evidence="6">The sequence shown here is derived from an EMBL/GenBank/DDBJ whole genome shotgun (WGS) entry which is preliminary data.</text>
</comment>
<dbReference type="Gene3D" id="3.55.50.30">
    <property type="match status" value="1"/>
</dbReference>
<dbReference type="PANTHER" id="PTHR30332:SF24">
    <property type="entry name" value="SECRETIN GSPD-RELATED"/>
    <property type="match status" value="1"/>
</dbReference>
<gene>
    <name evidence="6" type="ORF">BC343_11875</name>
</gene>
<evidence type="ECO:0000256" key="1">
    <source>
        <dbReference type="ARBA" id="ARBA00004370"/>
    </source>
</evidence>
<protein>
    <submittedName>
        <fullName evidence="6">General secretion pathway protein GspD</fullName>
    </submittedName>
</protein>
<comment type="subcellular location">
    <subcellularLocation>
        <location evidence="1">Membrane</location>
    </subcellularLocation>
</comment>
<evidence type="ECO:0000313" key="6">
    <source>
        <dbReference type="EMBL" id="OOQ58386.1"/>
    </source>
</evidence>
<name>A0A1S9PBM0_9SPHI</name>
<feature type="domain" description="Type II/III secretion system secretin-like" evidence="5">
    <location>
        <begin position="462"/>
        <end position="630"/>
    </location>
</feature>
<sequence>MLPLFGLAQQPGNRLQNLQNRLDSLAEFIPGLNQKVQLSITGVPVQQYLKALGKASNISFYVEPSVNLVVNNTLSNVTASNILVLLAQQYNLDISNTGLILVVRPYVDGAQFTRPLPKPLNIRYQPIDNTIALELNNDTLSAVARKITQLSGKNIIVPAPLQQKLINAFMASTPFDVAMEKMAFANEFKMVKTNDNFYLFQPLDEGEQLYVNGEKKTAVRRNFRPQNNAPAGNLGLYTQTVAGQKLLSVNASNASIADLVRSASQELDKSYFIYSDIKGNINFMNAANLSYESFLNLIFKGTDYTFNQEAGVYMIGDRKLEGLRANKAVMLQNRSIDTVLAMIPAEWKRGVEIKEFREQNTILLSGSKPQTEEIASFIKQIDVLVPQILIEVTLIDVRKTRRVATGLSAGTADSVKTGGTLLPGVDFTMGSRSVNDLLNRIGGIFSTNLGKVTPNFYLNVSALETKDNVEVRSVPKLAALNGHTATLSIGNTVYYKNVTQNIIPSATSNTSIFSNVYQSSDANLSIKIKPVVSGDDQVTLGIGIDISDFTSLPTDGSPPPKSTSKFESTLRVHNEDMVVLGGIERTENADNYSGVPLLSRIPLLKYIFSSKNRTRSKVVTLVFIKPSIIR</sequence>
<dbReference type="STRING" id="1792845.BC343_11875"/>
<organism evidence="6 7">
    <name type="scientific">Mucilaginibacter pedocola</name>
    <dbReference type="NCBI Taxonomy" id="1792845"/>
    <lineage>
        <taxon>Bacteria</taxon>
        <taxon>Pseudomonadati</taxon>
        <taxon>Bacteroidota</taxon>
        <taxon>Sphingobacteriia</taxon>
        <taxon>Sphingobacteriales</taxon>
        <taxon>Sphingobacteriaceae</taxon>
        <taxon>Mucilaginibacter</taxon>
    </lineage>
</organism>